<reference evidence="5" key="1">
    <citation type="submission" date="2022-10" db="EMBL/GenBank/DDBJ databases">
        <title>Tapping the CABI collections for fungal endophytes: first genome assemblies for Collariella, Neodidymelliopsis, Ascochyta clinopodiicola, Didymella pomorum, Didymosphaeria variabile, Neocosmospora piperis and Neocucurbitaria cava.</title>
        <authorList>
            <person name="Hill R."/>
        </authorList>
    </citation>
    <scope>NUCLEOTIDE SEQUENCE</scope>
    <source>
        <strain evidence="5">IMI 356814</strain>
    </source>
</reference>
<feature type="compositionally biased region" description="Basic and acidic residues" evidence="4">
    <location>
        <begin position="483"/>
        <end position="498"/>
    </location>
</feature>
<comment type="subcellular location">
    <subcellularLocation>
        <location evidence="1">Nucleus</location>
        <location evidence="1">Nucleolus</location>
    </subcellularLocation>
</comment>
<dbReference type="EMBL" id="JAPEUY010000007">
    <property type="protein sequence ID" value="KAJ4371398.1"/>
    <property type="molecule type" value="Genomic_DNA"/>
</dbReference>
<feature type="compositionally biased region" description="Polar residues" evidence="4">
    <location>
        <begin position="258"/>
        <end position="269"/>
    </location>
</feature>
<keyword evidence="3" id="KW-0539">Nucleus</keyword>
<feature type="compositionally biased region" description="Polar residues" evidence="4">
    <location>
        <begin position="806"/>
        <end position="816"/>
    </location>
</feature>
<dbReference type="PANTHER" id="PTHR14150:SF12">
    <property type="entry name" value="U3 SMALL NUCLEOLAR RNA-ASSOCIATED PROTEIN 14 HOMOLOG A"/>
    <property type="match status" value="1"/>
</dbReference>
<name>A0A9W9CMM7_9PLEO</name>
<feature type="compositionally biased region" description="Polar residues" evidence="4">
    <location>
        <begin position="780"/>
        <end position="796"/>
    </location>
</feature>
<keyword evidence="2" id="KW-0597">Phosphoprotein</keyword>
<evidence type="ECO:0008006" key="7">
    <source>
        <dbReference type="Google" id="ProtNLM"/>
    </source>
</evidence>
<dbReference type="GO" id="GO:0032040">
    <property type="term" value="C:small-subunit processome"/>
    <property type="evidence" value="ECO:0007669"/>
    <property type="project" value="InterPro"/>
</dbReference>
<proteinExistence type="predicted"/>
<protein>
    <recommendedName>
        <fullName evidence="7">Utp14-domain-containing protein</fullName>
    </recommendedName>
</protein>
<feature type="region of interest" description="Disordered" evidence="4">
    <location>
        <begin position="318"/>
        <end position="362"/>
    </location>
</feature>
<dbReference type="Pfam" id="PF04615">
    <property type="entry name" value="Utp14"/>
    <property type="match status" value="1"/>
</dbReference>
<organism evidence="5 6">
    <name type="scientific">Neocucurbitaria cava</name>
    <dbReference type="NCBI Taxonomy" id="798079"/>
    <lineage>
        <taxon>Eukaryota</taxon>
        <taxon>Fungi</taxon>
        <taxon>Dikarya</taxon>
        <taxon>Ascomycota</taxon>
        <taxon>Pezizomycotina</taxon>
        <taxon>Dothideomycetes</taxon>
        <taxon>Pleosporomycetidae</taxon>
        <taxon>Pleosporales</taxon>
        <taxon>Pleosporineae</taxon>
        <taxon>Cucurbitariaceae</taxon>
        <taxon>Neocucurbitaria</taxon>
    </lineage>
</organism>
<comment type="caution">
    <text evidence="5">The sequence shown here is derived from an EMBL/GenBank/DDBJ whole genome shotgun (WGS) entry which is preliminary data.</text>
</comment>
<feature type="compositionally biased region" description="Acidic residues" evidence="4">
    <location>
        <begin position="162"/>
        <end position="190"/>
    </location>
</feature>
<dbReference type="Proteomes" id="UP001140560">
    <property type="component" value="Unassembled WGS sequence"/>
</dbReference>
<dbReference type="InterPro" id="IPR006709">
    <property type="entry name" value="SSU_processome_Utp14"/>
</dbReference>
<feature type="region of interest" description="Disordered" evidence="4">
    <location>
        <begin position="1"/>
        <end position="282"/>
    </location>
</feature>
<sequence length="1004" mass="113154">MPPRIARSSLQQSSQPAKARPNARNPKKAAKRALNAFSIAQYENPEKVKVRKNRLGEFDPAFNRKRARDDDEEEDEDDEEEEGAEPKRRKRRSGDESYDEGSDSEGNTWQMGHVDNDDDEDIDSDEAFGESDEERFEGYTFRGSSKNQKGKAKKSKGKGIEGDDSDIDMDESDGADSEGEEDDDLGEDAIDLATALDQWEEDEAEEKRERQKKKKPSAFDGSDEEPSDDEGGEGDSASDISSDNDEDEDEDEDEDRQAQLQDLISSLATQEGDKARGRRVEVHESAVPDEFGVARKVDLLSFKPKVADEEKKRALKLLRDDKSSKRNDIARKLDAPLPKRQQDKLDRAAANAKANETLERWTDTIKQNRRAEHLMFPLQNKSGGEPMGEKRLLPTTTAAPTNDLEATIQSILQQSGLSNGKDDEEQIQKWEELQTNKLPIEEVMKRRAQLRMERELLFREEVRAKRIKKIKSKAYRRVHRKEREKLLEKERDQLKADGVDLSEEEREYNDRRRAEERMGAKHRESKWAKGIKATGRAAWDRDALDGVTEMARRNEELRRRVEGKTIRDDDDEGSDLPSEEDESEDDDEDQSDNEVLQQSLGKLKQNPFSTDKSKLGQMAFMQKAEAAKRAQNDEAVEQMRRELAGEDSMSDEERENTAKVGRRKYGPGNNVAAPAVRINRSEFEEHPGSDDEETRNNAAAAKDEESAAQAFTNGTGATRKSRKDGLSNGTRKVNRSGAPSPEKEDSGSANPFLAKAKKDKKAQPEPELYPFADEPESSIAMPSTGSKSKSKAQSKPTPAAELRPSTIDSFLQQRVTTADDDGWATVLGGQDGDDDQDEQDIEDEGFDLDILSRNQALTAKGFAGDNVAAEFAAEKKATIEEEESTETTNYLPGWGSWTGTGMSKAEQARNKGQKTVTKKQGIDANKRKDRKLDKVIINEKRIRQNVKYMASQLPFPFENREQYERSLRVPKGKEWTTKKTFQDATRPRVIVKQGVIAPLRKPLV</sequence>
<feature type="compositionally biased region" description="Basic and acidic residues" evidence="4">
    <location>
        <begin position="538"/>
        <end position="567"/>
    </location>
</feature>
<feature type="compositionally biased region" description="Basic and acidic residues" evidence="4">
    <location>
        <begin position="508"/>
        <end position="527"/>
    </location>
</feature>
<feature type="compositionally biased region" description="Acidic residues" evidence="4">
    <location>
        <begin position="116"/>
        <end position="135"/>
    </location>
</feature>
<dbReference type="GO" id="GO:0006364">
    <property type="term" value="P:rRNA processing"/>
    <property type="evidence" value="ECO:0007669"/>
    <property type="project" value="InterPro"/>
</dbReference>
<feature type="compositionally biased region" description="Acidic residues" evidence="4">
    <location>
        <begin position="70"/>
        <end position="83"/>
    </location>
</feature>
<feature type="compositionally biased region" description="Basic and acidic residues" evidence="4">
    <location>
        <begin position="625"/>
        <end position="644"/>
    </location>
</feature>
<feature type="region of interest" description="Disordered" evidence="4">
    <location>
        <begin position="905"/>
        <end position="924"/>
    </location>
</feature>
<feature type="compositionally biased region" description="Basic and acidic residues" evidence="4">
    <location>
        <begin position="679"/>
        <end position="689"/>
    </location>
</feature>
<feature type="compositionally biased region" description="Acidic residues" evidence="4">
    <location>
        <begin position="242"/>
        <end position="255"/>
    </location>
</feature>
<evidence type="ECO:0000256" key="2">
    <source>
        <dbReference type="ARBA" id="ARBA00022553"/>
    </source>
</evidence>
<evidence type="ECO:0000313" key="6">
    <source>
        <dbReference type="Proteomes" id="UP001140560"/>
    </source>
</evidence>
<feature type="compositionally biased region" description="Acidic residues" evidence="4">
    <location>
        <begin position="568"/>
        <end position="592"/>
    </location>
</feature>
<accession>A0A9W9CMM7</accession>
<evidence type="ECO:0000256" key="1">
    <source>
        <dbReference type="ARBA" id="ARBA00004604"/>
    </source>
</evidence>
<feature type="compositionally biased region" description="Acidic residues" evidence="4">
    <location>
        <begin position="221"/>
        <end position="233"/>
    </location>
</feature>
<feature type="compositionally biased region" description="Polar residues" evidence="4">
    <location>
        <begin position="595"/>
        <end position="610"/>
    </location>
</feature>
<feature type="region of interest" description="Disordered" evidence="4">
    <location>
        <begin position="483"/>
        <end position="841"/>
    </location>
</feature>
<dbReference type="AlphaFoldDB" id="A0A9W9CMM7"/>
<evidence type="ECO:0000313" key="5">
    <source>
        <dbReference type="EMBL" id="KAJ4371398.1"/>
    </source>
</evidence>
<feature type="compositionally biased region" description="Basic residues" evidence="4">
    <location>
        <begin position="148"/>
        <end position="157"/>
    </location>
</feature>
<dbReference type="OrthoDB" id="277439at2759"/>
<feature type="compositionally biased region" description="Basic and acidic residues" evidence="4">
    <location>
        <begin position="318"/>
        <end position="334"/>
    </location>
</feature>
<feature type="compositionally biased region" description="Acidic residues" evidence="4">
    <location>
        <begin position="831"/>
        <end position="841"/>
    </location>
</feature>
<keyword evidence="6" id="KW-1185">Reference proteome</keyword>
<evidence type="ECO:0000256" key="4">
    <source>
        <dbReference type="SAM" id="MobiDB-lite"/>
    </source>
</evidence>
<feature type="compositionally biased region" description="Basic and acidic residues" evidence="4">
    <location>
        <begin position="271"/>
        <end position="282"/>
    </location>
</feature>
<gene>
    <name evidence="5" type="ORF">N0V83_004615</name>
</gene>
<evidence type="ECO:0000256" key="3">
    <source>
        <dbReference type="ARBA" id="ARBA00023242"/>
    </source>
</evidence>
<dbReference type="PANTHER" id="PTHR14150">
    <property type="entry name" value="U3 SMALL NUCLEOLAR RNA-ASSOCIATED PROTEIN 14"/>
    <property type="match status" value="1"/>
</dbReference>